<dbReference type="SUPFAM" id="SSF56672">
    <property type="entry name" value="DNA/RNA polymerases"/>
    <property type="match status" value="1"/>
</dbReference>
<organism evidence="4 5">
    <name type="scientific">Strongyloides papillosus</name>
    <name type="common">Intestinal threadworm</name>
    <dbReference type="NCBI Taxonomy" id="174720"/>
    <lineage>
        <taxon>Eukaryota</taxon>
        <taxon>Metazoa</taxon>
        <taxon>Ecdysozoa</taxon>
        <taxon>Nematoda</taxon>
        <taxon>Chromadorea</taxon>
        <taxon>Rhabditida</taxon>
        <taxon>Tylenchina</taxon>
        <taxon>Panagrolaimomorpha</taxon>
        <taxon>Strongyloidoidea</taxon>
        <taxon>Strongyloididae</taxon>
        <taxon>Strongyloides</taxon>
    </lineage>
</organism>
<keyword evidence="1" id="KW-0175">Coiled coil</keyword>
<proteinExistence type="predicted"/>
<dbReference type="PANTHER" id="PTHR35450">
    <property type="entry name" value="REVERSE TRANSCRIPTASE DOMAIN-CONTAINING PROTEIN"/>
    <property type="match status" value="1"/>
</dbReference>
<protein>
    <submittedName>
        <fullName evidence="5">Reverse transcriptase domain-containing protein</fullName>
    </submittedName>
</protein>
<dbReference type="WBParaSite" id="SPAL_0001133800.1">
    <property type="protein sequence ID" value="SPAL_0001133800.1"/>
    <property type="gene ID" value="SPAL_0001133800"/>
</dbReference>
<dbReference type="InterPro" id="IPR000477">
    <property type="entry name" value="RT_dom"/>
</dbReference>
<feature type="region of interest" description="Disordered" evidence="2">
    <location>
        <begin position="170"/>
        <end position="197"/>
    </location>
</feature>
<feature type="region of interest" description="Disordered" evidence="2">
    <location>
        <begin position="124"/>
        <end position="153"/>
    </location>
</feature>
<evidence type="ECO:0000256" key="1">
    <source>
        <dbReference type="SAM" id="Coils"/>
    </source>
</evidence>
<dbReference type="PANTHER" id="PTHR35450:SF2">
    <property type="entry name" value="REVERSE TRANSCRIPTASE DOMAIN-CONTAINING PROTEIN"/>
    <property type="match status" value="1"/>
</dbReference>
<evidence type="ECO:0000313" key="4">
    <source>
        <dbReference type="Proteomes" id="UP000046392"/>
    </source>
</evidence>
<accession>A0A0N5C001</accession>
<dbReference type="AlphaFoldDB" id="A0A0N5C001"/>
<feature type="compositionally biased region" description="Polar residues" evidence="2">
    <location>
        <begin position="170"/>
        <end position="188"/>
    </location>
</feature>
<evidence type="ECO:0000313" key="5">
    <source>
        <dbReference type="WBParaSite" id="SPAL_0001133800.1"/>
    </source>
</evidence>
<keyword evidence="4" id="KW-1185">Reference proteome</keyword>
<reference evidence="5" key="1">
    <citation type="submission" date="2017-02" db="UniProtKB">
        <authorList>
            <consortium name="WormBaseParasite"/>
        </authorList>
    </citation>
    <scope>IDENTIFICATION</scope>
</reference>
<sequence>MERWTEEELQIVEKILDQNSENLDYAKIKDEHFTKRTVPAIKKKILEIKKRKNNGTTARAATVWDKLESKKLLNAFVNTPGNLTKTQKCQLIQSDFPNRTIKAMQTHLRTHYLDIYMGYTTKVDESPEKNTSPIPRRPLSKIADQTPSTSKKKEITKKNVKVIDNKEPSLETSTIGSSETSMINNSKFDAQPPNPKEPKSQIEKIFLKYFNLVQTKKLKRLTKFVVQSFHQCKINAVSNLVKNKIASLEKEVKKLPRRHQLCKLAILAGGYTLKESCTKKNMAKKDKPSEILKRKISKLQARVKRTLRIQEGEKISLRLKSEIKEMKRLRMKPKQYISTTKHRIELLEKELAEAKERDEKWKLRFRAGNQPGLRNLNKFTKDDNSIDYIEAEKYFSELYSPFQPSTPETPYYNEWLNYIQDTCLTSEDENLSEAEIRHYVNQHLKTASNWKAGGWDQITNYLYKYIPAAKEYLIRHMTRIINGTYKLSRKDVQATCVLLHKGGSKEISNYRPLSLICTDIKCYTSIITQTIYDRLPSSIIPQEQLCQPKKWGTVEGLLRDKAYSGTARYRNVEQYSLWVDYRKAYDSICHKQMQRLINLLPIGPSMRNQLQHLTTILNTKLMDNESPNERQTISIKRGVMQGDVISPLLYILVSSSAVYQLKKNLPLKRLCKGNIQIITYMDDLKVFLPNESSLRAATELIEHSSAEIGLFLNSVKSGYFSRKNREDLEGFKIPKVVKYYKYLGILQTDHDVHENYEKLSEAVSKSVKKIFSSKLSFYQKCKLFNCSTIAAATYILGNITTKESVEATLAKARKLDLTIRKDLVSTNQKIRQVSNNRLYSYLCSVDSMKEPLQLLEQMQKGGLRTALSDWKYVKKLYKLPEPNFRSGLSYNEISKELISKVKKIDSDIKKKDWAKSMKYPQRVISTENIDFPGLKSLNLNTEHWRTLTAAGEEQLFLNAKCQSTNYNTKLEGKCRRCGELETSHHVVSMCKGHKYHQRHDIVIYHLLVKLAEKIKIQHSLQFGQATVSFKSEGVSIVAGAPYLSEKKLKFNRPDIICYLYDDGNNLKEIVVLEVAIPHLSQYVSSQKRKRIKYEVNSIDEVTDIEKPMRNLNLVSEIQNKEHRKTSLFILAIGTYGEVIYNEETNSTLHMLQEKFLMSNKEVQLLLTKMSYSVMCSSARILNSHLSDSHDRSYKNSSS</sequence>
<dbReference type="Pfam" id="PF00078">
    <property type="entry name" value="RVT_1"/>
    <property type="match status" value="1"/>
</dbReference>
<dbReference type="PROSITE" id="PS50878">
    <property type="entry name" value="RT_POL"/>
    <property type="match status" value="1"/>
</dbReference>
<dbReference type="STRING" id="174720.A0A0N5C001"/>
<dbReference type="InterPro" id="IPR043502">
    <property type="entry name" value="DNA/RNA_pol_sf"/>
</dbReference>
<evidence type="ECO:0000259" key="3">
    <source>
        <dbReference type="PROSITE" id="PS50878"/>
    </source>
</evidence>
<dbReference type="Proteomes" id="UP000046392">
    <property type="component" value="Unplaced"/>
</dbReference>
<feature type="domain" description="Reverse transcriptase" evidence="3">
    <location>
        <begin position="478"/>
        <end position="733"/>
    </location>
</feature>
<evidence type="ECO:0000256" key="2">
    <source>
        <dbReference type="SAM" id="MobiDB-lite"/>
    </source>
</evidence>
<name>A0A0N5C001_STREA</name>
<feature type="coiled-coil region" evidence="1">
    <location>
        <begin position="337"/>
        <end position="364"/>
    </location>
</feature>
<dbReference type="CDD" id="cd01650">
    <property type="entry name" value="RT_nLTR_like"/>
    <property type="match status" value="1"/>
</dbReference>